<dbReference type="InterPro" id="IPR039751">
    <property type="entry name" value="HERPUD1/2"/>
</dbReference>
<dbReference type="EMBL" id="LJIG01002836">
    <property type="protein sequence ID" value="KRT84104.1"/>
    <property type="molecule type" value="Genomic_DNA"/>
</dbReference>
<dbReference type="InterPro" id="IPR000626">
    <property type="entry name" value="Ubiquitin-like_dom"/>
</dbReference>
<evidence type="ECO:0000259" key="7">
    <source>
        <dbReference type="PROSITE" id="PS50053"/>
    </source>
</evidence>
<feature type="compositionally biased region" description="Basic and acidic residues" evidence="6">
    <location>
        <begin position="98"/>
        <end position="108"/>
    </location>
</feature>
<sequence>METLPVTLIVKAPNQQIEDQTVKCELSWTINKLKQHLSEVYPSNPPSNEQKLIYSGQLLSDSVVLKDILRQYDGQDTHTLHLVCSPNTKSTVPAQRQTRTEMPTHETPEVTPTNSATE</sequence>
<keyword evidence="2" id="KW-0812">Transmembrane</keyword>
<comment type="subcellular location">
    <subcellularLocation>
        <location evidence="1">Membrane</location>
    </subcellularLocation>
</comment>
<keyword evidence="4" id="KW-0472">Membrane</keyword>
<evidence type="ECO:0000313" key="8">
    <source>
        <dbReference type="EMBL" id="KRT84104.1"/>
    </source>
</evidence>
<dbReference type="Pfam" id="PF00240">
    <property type="entry name" value="ubiquitin"/>
    <property type="match status" value="1"/>
</dbReference>
<dbReference type="InterPro" id="IPR029071">
    <property type="entry name" value="Ubiquitin-like_domsf"/>
</dbReference>
<comment type="caution">
    <text evidence="8">The sequence shown here is derived from an EMBL/GenBank/DDBJ whole genome shotgun (WGS) entry which is preliminary data.</text>
</comment>
<dbReference type="SMART" id="SM00213">
    <property type="entry name" value="UBQ"/>
    <property type="match status" value="1"/>
</dbReference>
<evidence type="ECO:0000256" key="4">
    <source>
        <dbReference type="ARBA" id="ARBA00023136"/>
    </source>
</evidence>
<feature type="region of interest" description="Disordered" evidence="6">
    <location>
        <begin position="86"/>
        <end position="118"/>
    </location>
</feature>
<evidence type="ECO:0000256" key="6">
    <source>
        <dbReference type="SAM" id="MobiDB-lite"/>
    </source>
</evidence>
<dbReference type="AlphaFoldDB" id="A0A0T6B9T3"/>
<evidence type="ECO:0000256" key="3">
    <source>
        <dbReference type="ARBA" id="ARBA00022989"/>
    </source>
</evidence>
<feature type="domain" description="Ubiquitin-like" evidence="7">
    <location>
        <begin position="6"/>
        <end position="83"/>
    </location>
</feature>
<feature type="compositionally biased region" description="Polar residues" evidence="6">
    <location>
        <begin position="86"/>
        <end position="97"/>
    </location>
</feature>
<reference evidence="8 9" key="1">
    <citation type="submission" date="2015-09" db="EMBL/GenBank/DDBJ databases">
        <title>Draft genome of the scarab beetle Oryctes borbonicus.</title>
        <authorList>
            <person name="Meyer J.M."/>
            <person name="Markov G.V."/>
            <person name="Baskaran P."/>
            <person name="Herrmann M."/>
            <person name="Sommer R.J."/>
            <person name="Roedelsperger C."/>
        </authorList>
    </citation>
    <scope>NUCLEOTIDE SEQUENCE [LARGE SCALE GENOMIC DNA]</scope>
    <source>
        <strain evidence="8">OB123</strain>
        <tissue evidence="8">Whole animal</tissue>
    </source>
</reference>
<keyword evidence="3" id="KW-1133">Transmembrane helix</keyword>
<protein>
    <submittedName>
        <fullName evidence="8">Ubiquitin</fullName>
    </submittedName>
</protein>
<dbReference type="Proteomes" id="UP000051574">
    <property type="component" value="Unassembled WGS sequence"/>
</dbReference>
<dbReference type="PANTHER" id="PTHR12943">
    <property type="entry name" value="HOMOCYSTEINE-RESPONSIVE ENDOPLASMIC RETICULUM-RESIDENT UNIQUITIN-LIKE DOMAIN HERPUD PROTEIN FAMILY MEMBER"/>
    <property type="match status" value="1"/>
</dbReference>
<dbReference type="OrthoDB" id="21589at2759"/>
<accession>A0A0T6B9T3</accession>
<gene>
    <name evidence="8" type="ORF">AMK59_2451</name>
</gene>
<dbReference type="FunFam" id="3.10.20.90:FF:000046">
    <property type="entry name" value="Homocysteine-responsive endoplasmic reticulum-resident ubiquitin-like domain member 2 protein"/>
    <property type="match status" value="1"/>
</dbReference>
<proteinExistence type="predicted"/>
<dbReference type="GO" id="GO:0030968">
    <property type="term" value="P:endoplasmic reticulum unfolded protein response"/>
    <property type="evidence" value="ECO:0007669"/>
    <property type="project" value="TreeGrafter"/>
</dbReference>
<keyword evidence="5" id="KW-0834">Unfolded protein response</keyword>
<dbReference type="SUPFAM" id="SSF54236">
    <property type="entry name" value="Ubiquitin-like"/>
    <property type="match status" value="1"/>
</dbReference>
<keyword evidence="9" id="KW-1185">Reference proteome</keyword>
<organism evidence="8 9">
    <name type="scientific">Oryctes borbonicus</name>
    <dbReference type="NCBI Taxonomy" id="1629725"/>
    <lineage>
        <taxon>Eukaryota</taxon>
        <taxon>Metazoa</taxon>
        <taxon>Ecdysozoa</taxon>
        <taxon>Arthropoda</taxon>
        <taxon>Hexapoda</taxon>
        <taxon>Insecta</taxon>
        <taxon>Pterygota</taxon>
        <taxon>Neoptera</taxon>
        <taxon>Endopterygota</taxon>
        <taxon>Coleoptera</taxon>
        <taxon>Polyphaga</taxon>
        <taxon>Scarabaeiformia</taxon>
        <taxon>Scarabaeidae</taxon>
        <taxon>Dynastinae</taxon>
        <taxon>Oryctes</taxon>
    </lineage>
</organism>
<name>A0A0T6B9T3_9SCAR</name>
<evidence type="ECO:0000313" key="9">
    <source>
        <dbReference type="Proteomes" id="UP000051574"/>
    </source>
</evidence>
<dbReference type="Gene3D" id="3.10.20.90">
    <property type="entry name" value="Phosphatidylinositol 3-kinase Catalytic Subunit, Chain A, domain 1"/>
    <property type="match status" value="1"/>
</dbReference>
<evidence type="ECO:0000256" key="2">
    <source>
        <dbReference type="ARBA" id="ARBA00022692"/>
    </source>
</evidence>
<evidence type="ECO:0000256" key="5">
    <source>
        <dbReference type="ARBA" id="ARBA00023230"/>
    </source>
</evidence>
<dbReference type="PANTHER" id="PTHR12943:SF27">
    <property type="entry name" value="HOMOCYSTEINE-INDUCED ENDOPLASMIC RETICULUM PROTEIN, ISOFORM A"/>
    <property type="match status" value="1"/>
</dbReference>
<evidence type="ECO:0000256" key="1">
    <source>
        <dbReference type="ARBA" id="ARBA00004370"/>
    </source>
</evidence>
<dbReference type="CDD" id="cd01790">
    <property type="entry name" value="Ubl_HERP"/>
    <property type="match status" value="1"/>
</dbReference>
<dbReference type="PROSITE" id="PS50053">
    <property type="entry name" value="UBIQUITIN_2"/>
    <property type="match status" value="1"/>
</dbReference>
<feature type="non-terminal residue" evidence="8">
    <location>
        <position position="118"/>
    </location>
</feature>
<dbReference type="GO" id="GO:0016020">
    <property type="term" value="C:membrane"/>
    <property type="evidence" value="ECO:0007669"/>
    <property type="project" value="UniProtKB-SubCell"/>
</dbReference>